<name>A0A9W9Y6Y6_9CNID</name>
<dbReference type="Proteomes" id="UP001163046">
    <property type="component" value="Unassembled WGS sequence"/>
</dbReference>
<protein>
    <submittedName>
        <fullName evidence="1">Mediator of RNA polymerase II transcription subunit 14</fullName>
    </submittedName>
</protein>
<organism evidence="1 2">
    <name type="scientific">Desmophyllum pertusum</name>
    <dbReference type="NCBI Taxonomy" id="174260"/>
    <lineage>
        <taxon>Eukaryota</taxon>
        <taxon>Metazoa</taxon>
        <taxon>Cnidaria</taxon>
        <taxon>Anthozoa</taxon>
        <taxon>Hexacorallia</taxon>
        <taxon>Scleractinia</taxon>
        <taxon>Caryophylliina</taxon>
        <taxon>Caryophylliidae</taxon>
        <taxon>Desmophyllum</taxon>
    </lineage>
</organism>
<dbReference type="AlphaFoldDB" id="A0A9W9Y6Y6"/>
<reference evidence="1" key="1">
    <citation type="submission" date="2023-01" db="EMBL/GenBank/DDBJ databases">
        <title>Genome assembly of the deep-sea coral Lophelia pertusa.</title>
        <authorList>
            <person name="Herrera S."/>
            <person name="Cordes E."/>
        </authorList>
    </citation>
    <scope>NUCLEOTIDE SEQUENCE</scope>
    <source>
        <strain evidence="1">USNM1676648</strain>
        <tissue evidence="1">Polyp</tissue>
    </source>
</reference>
<sequence>MCSPAPVLTSVRRGPPVMLSALERVPVLHAFEASSHSGHPKRRTTYASEERTELFGIQSNPTTTNLQYVVGVDPSYTALRLSAKSPTAKVVCAPYKASAITAFARLLGAPASILRDCIKIMKLELIQLSRPIPSSPTGEEQIVVVPILHDIQNNTIQQAEMPRQATPAAAGSSVIVQFSQPCWRLVRNLDIPP</sequence>
<gene>
    <name evidence="1" type="primary">MED14_5</name>
    <name evidence="1" type="ORF">OS493_038730</name>
</gene>
<comment type="caution">
    <text evidence="1">The sequence shown here is derived from an EMBL/GenBank/DDBJ whole genome shotgun (WGS) entry which is preliminary data.</text>
</comment>
<evidence type="ECO:0000313" key="2">
    <source>
        <dbReference type="Proteomes" id="UP001163046"/>
    </source>
</evidence>
<accession>A0A9W9Y6Y6</accession>
<keyword evidence="2" id="KW-1185">Reference proteome</keyword>
<dbReference type="EMBL" id="MU827893">
    <property type="protein sequence ID" value="KAJ7315448.1"/>
    <property type="molecule type" value="Genomic_DNA"/>
</dbReference>
<dbReference type="OrthoDB" id="205099at2759"/>
<proteinExistence type="predicted"/>
<evidence type="ECO:0000313" key="1">
    <source>
        <dbReference type="EMBL" id="KAJ7315448.1"/>
    </source>
</evidence>